<keyword evidence="4" id="KW-1185">Reference proteome</keyword>
<dbReference type="PANTHER" id="PTHR40761">
    <property type="entry name" value="CONSERVED INTEGRAL MEMBRANE ALANINE VALINE AND LEUCINE RICH PROTEIN-RELATED"/>
    <property type="match status" value="1"/>
</dbReference>
<keyword evidence="2" id="KW-1133">Transmembrane helix</keyword>
<protein>
    <submittedName>
        <fullName evidence="3">Uncharacterized protein</fullName>
    </submittedName>
</protein>
<keyword evidence="2" id="KW-0812">Transmembrane</keyword>
<accession>A0A7G1KVN8</accession>
<evidence type="ECO:0000313" key="4">
    <source>
        <dbReference type="Proteomes" id="UP000516173"/>
    </source>
</evidence>
<gene>
    <name evidence="3" type="ORF">NWFMUON74_49660</name>
</gene>
<evidence type="ECO:0000256" key="1">
    <source>
        <dbReference type="SAM" id="MobiDB-lite"/>
    </source>
</evidence>
<dbReference type="RefSeq" id="WP_232110570.1">
    <property type="nucleotide sequence ID" value="NZ_AP023396.1"/>
</dbReference>
<dbReference type="KEGG" id="nwl:NWFMUON74_49660"/>
<feature type="transmembrane region" description="Helical" evidence="2">
    <location>
        <begin position="61"/>
        <end position="78"/>
    </location>
</feature>
<feature type="transmembrane region" description="Helical" evidence="2">
    <location>
        <begin position="115"/>
        <end position="136"/>
    </location>
</feature>
<sequence length="303" mass="30830">MLTLGPWAAGSAAALPAALLFAVSAAWQQGSVRGAALAVESASGPLAVAGIARTLLTNRRWLLGQACSAAGFLCHAVALRYGSISTVQALLVVQLLFALPFAARRRRIRLLARDWAGTVAVCCGLTMLVAQSVPVGPVRADRLPIAGCLVLVAVAVLLVAGRVFGGTQWRSALTAVAAGWCFAATAVLMAVATPALPQPHWAWLGVPFSTVIGGILTQEAFARGSLPTALTTMTITDPVLSYAAGLTLFTASAYPRALPLTAAAVTVIGGVVLLANSPTLHDERDTPVGAAGAGDPVGVRGRA</sequence>
<feature type="transmembrane region" description="Helical" evidence="2">
    <location>
        <begin position="142"/>
        <end position="160"/>
    </location>
</feature>
<evidence type="ECO:0000313" key="3">
    <source>
        <dbReference type="EMBL" id="BCK57194.1"/>
    </source>
</evidence>
<dbReference type="NCBIfam" id="NF038012">
    <property type="entry name" value="DMT_1"/>
    <property type="match status" value="1"/>
</dbReference>
<dbReference type="EMBL" id="AP023396">
    <property type="protein sequence ID" value="BCK57194.1"/>
    <property type="molecule type" value="Genomic_DNA"/>
</dbReference>
<organism evidence="3 4">
    <name type="scientific">Nocardia wallacei</name>
    <dbReference type="NCBI Taxonomy" id="480035"/>
    <lineage>
        <taxon>Bacteria</taxon>
        <taxon>Bacillati</taxon>
        <taxon>Actinomycetota</taxon>
        <taxon>Actinomycetes</taxon>
        <taxon>Mycobacteriales</taxon>
        <taxon>Nocardiaceae</taxon>
        <taxon>Nocardia</taxon>
    </lineage>
</organism>
<dbReference type="GeneID" id="80349408"/>
<keyword evidence="2" id="KW-0472">Membrane</keyword>
<proteinExistence type="predicted"/>
<name>A0A7G1KVN8_9NOCA</name>
<feature type="transmembrane region" description="Helical" evidence="2">
    <location>
        <begin position="257"/>
        <end position="275"/>
    </location>
</feature>
<feature type="transmembrane region" description="Helical" evidence="2">
    <location>
        <begin position="84"/>
        <end position="103"/>
    </location>
</feature>
<reference evidence="3 4" key="1">
    <citation type="submission" date="2020-08" db="EMBL/GenBank/DDBJ databases">
        <title>Genome Sequencing of Nocardia wallacei strain FMUON74 and assembly.</title>
        <authorList>
            <person name="Toyokawa M."/>
            <person name="Uesaka K."/>
        </authorList>
    </citation>
    <scope>NUCLEOTIDE SEQUENCE [LARGE SCALE GENOMIC DNA]</scope>
    <source>
        <strain evidence="3 4">FMUON74</strain>
    </source>
</reference>
<feature type="region of interest" description="Disordered" evidence="1">
    <location>
        <begin position="284"/>
        <end position="303"/>
    </location>
</feature>
<dbReference type="AlphaFoldDB" id="A0A7G1KVN8"/>
<evidence type="ECO:0000256" key="2">
    <source>
        <dbReference type="SAM" id="Phobius"/>
    </source>
</evidence>
<feature type="compositionally biased region" description="Low complexity" evidence="1">
    <location>
        <begin position="287"/>
        <end position="303"/>
    </location>
</feature>
<dbReference type="Proteomes" id="UP000516173">
    <property type="component" value="Chromosome"/>
</dbReference>
<feature type="transmembrane region" description="Helical" evidence="2">
    <location>
        <begin position="172"/>
        <end position="195"/>
    </location>
</feature>
<dbReference type="PANTHER" id="PTHR40761:SF1">
    <property type="entry name" value="CONSERVED INTEGRAL MEMBRANE ALANINE VALINE AND LEUCINE RICH PROTEIN-RELATED"/>
    <property type="match status" value="1"/>
</dbReference>